<gene>
    <name evidence="3" type="ORF">B0T15DRAFT_313270</name>
</gene>
<keyword evidence="4" id="KW-1185">Reference proteome</keyword>
<dbReference type="RefSeq" id="XP_062718497.1">
    <property type="nucleotide sequence ID" value="XM_062863955.1"/>
</dbReference>
<evidence type="ECO:0000259" key="2">
    <source>
        <dbReference type="PROSITE" id="PS50280"/>
    </source>
</evidence>
<sequence>MAWGWLSLTRVLLLVLLAPLTAADADAKSKVKADPPPAGSGDGLAYESIQKVDIYTDNATAPAAQSPPVEGWWESKICQGEYCVYTNRRLFNGRGLVAVTKFEEFQKMERVDDYLNRGENKYFEDPVPFVETEVLNKGLGITANKTIRRGKVLMSWSPVLVVHKAFFNQVPKTADRARLLETAISFLHPATRAKFDKQRVVPPGSSSPNARSIEDILLAYPYEVDMGFNNYHQMDENNHSKHYVNYPEAAVLQHDCRPNVATHIDQSFSLRATVARRVQPGEELTVSYIDPFLPRSERVAWVKRHRSGGGEVGCPCSACSPPGGPKGEAAKKADARLKEITAMRAELRNHDSTKVDIKMIDRFVRLYEEERLHARLAEAYELAALNANYLGDDKRAKKYADLAVQAGIVEGGTQSNDVVAMRIMASDIKGHYSYRYTLKRRGQ</sequence>
<comment type="caution">
    <text evidence="3">The sequence shown here is derived from an EMBL/GenBank/DDBJ whole genome shotgun (WGS) entry which is preliminary data.</text>
</comment>
<evidence type="ECO:0000313" key="4">
    <source>
        <dbReference type="Proteomes" id="UP001273166"/>
    </source>
</evidence>
<dbReference type="InterPro" id="IPR053185">
    <property type="entry name" value="SET_domain_protein"/>
</dbReference>
<dbReference type="CDD" id="cd20071">
    <property type="entry name" value="SET_SMYD"/>
    <property type="match status" value="1"/>
</dbReference>
<dbReference type="EMBL" id="JAUDZG010000007">
    <property type="protein sequence ID" value="KAK3302717.1"/>
    <property type="molecule type" value="Genomic_DNA"/>
</dbReference>
<evidence type="ECO:0000313" key="3">
    <source>
        <dbReference type="EMBL" id="KAK3302717.1"/>
    </source>
</evidence>
<name>A0AAJ0LYT1_9PEZI</name>
<dbReference type="InterPro" id="IPR046341">
    <property type="entry name" value="SET_dom_sf"/>
</dbReference>
<dbReference type="PROSITE" id="PS50280">
    <property type="entry name" value="SET"/>
    <property type="match status" value="1"/>
</dbReference>
<reference evidence="3" key="1">
    <citation type="journal article" date="2023" name="Mol. Phylogenet. Evol.">
        <title>Genome-scale phylogeny and comparative genomics of the fungal order Sordariales.</title>
        <authorList>
            <person name="Hensen N."/>
            <person name="Bonometti L."/>
            <person name="Westerberg I."/>
            <person name="Brannstrom I.O."/>
            <person name="Guillou S."/>
            <person name="Cros-Aarteil S."/>
            <person name="Calhoun S."/>
            <person name="Haridas S."/>
            <person name="Kuo A."/>
            <person name="Mondo S."/>
            <person name="Pangilinan J."/>
            <person name="Riley R."/>
            <person name="LaButti K."/>
            <person name="Andreopoulos B."/>
            <person name="Lipzen A."/>
            <person name="Chen C."/>
            <person name="Yan M."/>
            <person name="Daum C."/>
            <person name="Ng V."/>
            <person name="Clum A."/>
            <person name="Steindorff A."/>
            <person name="Ohm R.A."/>
            <person name="Martin F."/>
            <person name="Silar P."/>
            <person name="Natvig D.O."/>
            <person name="Lalanne C."/>
            <person name="Gautier V."/>
            <person name="Ament-Velasquez S.L."/>
            <person name="Kruys A."/>
            <person name="Hutchinson M.I."/>
            <person name="Powell A.J."/>
            <person name="Barry K."/>
            <person name="Miller A.N."/>
            <person name="Grigoriev I.V."/>
            <person name="Debuchy R."/>
            <person name="Gladieux P."/>
            <person name="Hiltunen Thoren M."/>
            <person name="Johannesson H."/>
        </authorList>
    </citation>
    <scope>NUCLEOTIDE SEQUENCE</scope>
    <source>
        <strain evidence="3">CBS 333.67</strain>
    </source>
</reference>
<reference evidence="3" key="2">
    <citation type="submission" date="2023-06" db="EMBL/GenBank/DDBJ databases">
        <authorList>
            <consortium name="Lawrence Berkeley National Laboratory"/>
            <person name="Mondo S.J."/>
            <person name="Hensen N."/>
            <person name="Bonometti L."/>
            <person name="Westerberg I."/>
            <person name="Brannstrom I.O."/>
            <person name="Guillou S."/>
            <person name="Cros-Aarteil S."/>
            <person name="Calhoun S."/>
            <person name="Haridas S."/>
            <person name="Kuo A."/>
            <person name="Pangilinan J."/>
            <person name="Riley R."/>
            <person name="Labutti K."/>
            <person name="Andreopoulos B."/>
            <person name="Lipzen A."/>
            <person name="Chen C."/>
            <person name="Yanf M."/>
            <person name="Daum C."/>
            <person name="Ng V."/>
            <person name="Clum A."/>
            <person name="Steindorff A."/>
            <person name="Ohm R."/>
            <person name="Martin F."/>
            <person name="Silar P."/>
            <person name="Natvig D."/>
            <person name="Lalanne C."/>
            <person name="Gautier V."/>
            <person name="Ament-Velasquez S.L."/>
            <person name="Kruys A."/>
            <person name="Hutchinson M.I."/>
            <person name="Powell A.J."/>
            <person name="Barry K."/>
            <person name="Miller A.N."/>
            <person name="Grigoriev I.V."/>
            <person name="Debuchy R."/>
            <person name="Gladieux P."/>
            <person name="Thoren M.H."/>
            <person name="Johannesson H."/>
        </authorList>
    </citation>
    <scope>NUCLEOTIDE SEQUENCE</scope>
    <source>
        <strain evidence="3">CBS 333.67</strain>
    </source>
</reference>
<dbReference type="PANTHER" id="PTHR47332:SF6">
    <property type="entry name" value="SET DOMAIN-CONTAINING PROTEIN"/>
    <property type="match status" value="1"/>
</dbReference>
<protein>
    <recommendedName>
        <fullName evidence="2">SET domain-containing protein</fullName>
    </recommendedName>
</protein>
<feature type="signal peptide" evidence="1">
    <location>
        <begin position="1"/>
        <end position="23"/>
    </location>
</feature>
<dbReference type="SUPFAM" id="SSF82199">
    <property type="entry name" value="SET domain"/>
    <property type="match status" value="1"/>
</dbReference>
<dbReference type="GeneID" id="87882784"/>
<feature type="chain" id="PRO_5042590705" description="SET domain-containing protein" evidence="1">
    <location>
        <begin position="24"/>
        <end position="443"/>
    </location>
</feature>
<organism evidence="3 4">
    <name type="scientific">Chaetomium strumarium</name>
    <dbReference type="NCBI Taxonomy" id="1170767"/>
    <lineage>
        <taxon>Eukaryota</taxon>
        <taxon>Fungi</taxon>
        <taxon>Dikarya</taxon>
        <taxon>Ascomycota</taxon>
        <taxon>Pezizomycotina</taxon>
        <taxon>Sordariomycetes</taxon>
        <taxon>Sordariomycetidae</taxon>
        <taxon>Sordariales</taxon>
        <taxon>Chaetomiaceae</taxon>
        <taxon>Chaetomium</taxon>
    </lineage>
</organism>
<dbReference type="Proteomes" id="UP001273166">
    <property type="component" value="Unassembled WGS sequence"/>
</dbReference>
<accession>A0AAJ0LYT1</accession>
<dbReference type="AlphaFoldDB" id="A0AAJ0LYT1"/>
<evidence type="ECO:0000256" key="1">
    <source>
        <dbReference type="SAM" id="SignalP"/>
    </source>
</evidence>
<feature type="domain" description="SET" evidence="2">
    <location>
        <begin position="125"/>
        <end position="289"/>
    </location>
</feature>
<dbReference type="Gene3D" id="2.170.270.10">
    <property type="entry name" value="SET domain"/>
    <property type="match status" value="1"/>
</dbReference>
<dbReference type="InterPro" id="IPR001214">
    <property type="entry name" value="SET_dom"/>
</dbReference>
<dbReference type="PANTHER" id="PTHR47332">
    <property type="entry name" value="SET DOMAIN-CONTAINING PROTEIN 5"/>
    <property type="match status" value="1"/>
</dbReference>
<proteinExistence type="predicted"/>
<dbReference type="Pfam" id="PF00856">
    <property type="entry name" value="SET"/>
    <property type="match status" value="1"/>
</dbReference>
<keyword evidence="1" id="KW-0732">Signal</keyword>